<reference evidence="2 3" key="1">
    <citation type="submission" date="2020-02" db="EMBL/GenBank/DDBJ databases">
        <authorList>
            <person name="Ma Q."/>
            <person name="Huang Y."/>
            <person name="Song X."/>
            <person name="Pei D."/>
        </authorList>
    </citation>
    <scope>NUCLEOTIDE SEQUENCE [LARGE SCALE GENOMIC DNA]</scope>
    <source>
        <strain evidence="2">Sxm20200214</strain>
        <tissue evidence="2">Leaf</tissue>
    </source>
</reference>
<evidence type="ECO:0000313" key="2">
    <source>
        <dbReference type="EMBL" id="KAG2310538.1"/>
    </source>
</evidence>
<dbReference type="EMBL" id="JAAMPC010000005">
    <property type="protein sequence ID" value="KAG2310538.1"/>
    <property type="molecule type" value="Genomic_DNA"/>
</dbReference>
<organism evidence="2 3">
    <name type="scientific">Brassica carinata</name>
    <name type="common">Ethiopian mustard</name>
    <name type="synonym">Abyssinian cabbage</name>
    <dbReference type="NCBI Taxonomy" id="52824"/>
    <lineage>
        <taxon>Eukaryota</taxon>
        <taxon>Viridiplantae</taxon>
        <taxon>Streptophyta</taxon>
        <taxon>Embryophyta</taxon>
        <taxon>Tracheophyta</taxon>
        <taxon>Spermatophyta</taxon>
        <taxon>Magnoliopsida</taxon>
        <taxon>eudicotyledons</taxon>
        <taxon>Gunneridae</taxon>
        <taxon>Pentapetalae</taxon>
        <taxon>rosids</taxon>
        <taxon>malvids</taxon>
        <taxon>Brassicales</taxon>
        <taxon>Brassicaceae</taxon>
        <taxon>Brassiceae</taxon>
        <taxon>Brassica</taxon>
    </lineage>
</organism>
<evidence type="ECO:0000256" key="1">
    <source>
        <dbReference type="SAM" id="MobiDB-lite"/>
    </source>
</evidence>
<feature type="compositionally biased region" description="Basic and acidic residues" evidence="1">
    <location>
        <begin position="218"/>
        <end position="229"/>
    </location>
</feature>
<feature type="compositionally biased region" description="Basic and acidic residues" evidence="1">
    <location>
        <begin position="296"/>
        <end position="306"/>
    </location>
</feature>
<gene>
    <name evidence="2" type="ORF">Bca52824_022095</name>
</gene>
<feature type="region of interest" description="Disordered" evidence="1">
    <location>
        <begin position="296"/>
        <end position="325"/>
    </location>
</feature>
<protein>
    <submittedName>
        <fullName evidence="2">Uncharacterized protein</fullName>
    </submittedName>
</protein>
<comment type="caution">
    <text evidence="2">The sequence shown here is derived from an EMBL/GenBank/DDBJ whole genome shotgun (WGS) entry which is preliminary data.</text>
</comment>
<keyword evidence="3" id="KW-1185">Reference proteome</keyword>
<dbReference type="AlphaFoldDB" id="A0A8X8ASV9"/>
<name>A0A8X8ASV9_BRACI</name>
<accession>A0A8X8ASV9</accession>
<feature type="region of interest" description="Disordered" evidence="1">
    <location>
        <begin position="217"/>
        <end position="253"/>
    </location>
</feature>
<proteinExistence type="predicted"/>
<evidence type="ECO:0000313" key="3">
    <source>
        <dbReference type="Proteomes" id="UP000886595"/>
    </source>
</evidence>
<dbReference type="Proteomes" id="UP000886595">
    <property type="component" value="Unassembled WGS sequence"/>
</dbReference>
<sequence>MTRKLIDMGRMLRIWRGEWRKNDSQYWHFDPEPADFGLTLYMEEGESFANVEAIVRTHYGVSESTPMVLTYGLPDWMVVPSGHTPPLTIGSTTELVELMASRPWMVEFTLLLTLGAKGVAEYHFNRRAPFYIGSSSFVVDQTQDARAKASYERLVFGGRMVASESVMNEIFGEEEMVVFYRVAMEMELADKEKARKLEEQKGLGPCLICLDDDTEMEDGSKGVGREESAKGGLQRGQGSQDKGKGIMQDSEGQTKAPAVLWDVGIDLLTFPEFCNRERAAAMEASENAFWESVLHEETKSTDETESTKGFSDSDEGGAGGLGSKRDGAIEKEGVVVVMGDDGASSTSNTAVICTQLGSKATSASVDVGVEVGTAVGVGNVSGIPLEDKEERGAENITQIGDDLSEGCQQLPPPSLMLTLACGEDQTNVETNPSKTTEGSPHAGEKEAAYGLICNQQEVSFPKCKIRSNNDDPKVLWNRVPVARLCGSVEGV</sequence>